<dbReference type="GO" id="GO:0005829">
    <property type="term" value="C:cytosol"/>
    <property type="evidence" value="ECO:0007669"/>
    <property type="project" value="TreeGrafter"/>
</dbReference>
<keyword evidence="4" id="KW-1185">Reference proteome</keyword>
<protein>
    <submittedName>
        <fullName evidence="3">Uncharacterized protein</fullName>
    </submittedName>
</protein>
<name>A0AAV8SRJ3_9ROSI</name>
<proteinExistence type="predicted"/>
<dbReference type="PANTHER" id="PTHR34053:SF2">
    <property type="entry name" value="SAND DOMAIN-CONTAINING PROTEIN"/>
    <property type="match status" value="1"/>
</dbReference>
<evidence type="ECO:0000313" key="3">
    <source>
        <dbReference type="EMBL" id="KAJ8754655.1"/>
    </source>
</evidence>
<dbReference type="InterPro" id="IPR057012">
    <property type="entry name" value="ULT1/2_Znf"/>
</dbReference>
<dbReference type="EMBL" id="JAIWQS010000009">
    <property type="protein sequence ID" value="KAJ8754655.1"/>
    <property type="molecule type" value="Genomic_DNA"/>
</dbReference>
<dbReference type="AlphaFoldDB" id="A0AAV8SRJ3"/>
<dbReference type="Proteomes" id="UP001159364">
    <property type="component" value="Linkage Group LG09"/>
</dbReference>
<feature type="domain" description="ULTRAPETALA1/2 zinc finger" evidence="2">
    <location>
        <begin position="132"/>
        <end position="230"/>
    </location>
</feature>
<dbReference type="Pfam" id="PF23292">
    <property type="entry name" value="SAND_ULT1"/>
    <property type="match status" value="1"/>
</dbReference>
<sequence length="234" mass="27019">MEVEVVKGEIPILFPEEEKLKEMEGFKRGDDYVEMSCGCTSRKYGDAHGTLRVYHSTGQFLITCDCTPGCQGQKFNPYEFEKHSEKEGTSDWPRHIWVLKNGKKIPIWRTTLLKYYKHSANGASGSKRRIFHRDEFISCSNCNKQRRFRLRTKDDCRTYHDALANKNWKCDDHPYDEISCKDEEERGSRKSSRGCPRRPNCSGCTSCVCFGCLICRFVDCGCRGCTDFMQNAPP</sequence>
<comment type="caution">
    <text evidence="3">The sequence shown here is derived from an EMBL/GenBank/DDBJ whole genome shotgun (WGS) entry which is preliminary data.</text>
</comment>
<feature type="domain" description="ULTRAPETALA1/2 SAND" evidence="1">
    <location>
        <begin position="23"/>
        <end position="116"/>
    </location>
</feature>
<dbReference type="GO" id="GO:0005634">
    <property type="term" value="C:nucleus"/>
    <property type="evidence" value="ECO:0007669"/>
    <property type="project" value="TreeGrafter"/>
</dbReference>
<evidence type="ECO:0000259" key="1">
    <source>
        <dbReference type="Pfam" id="PF23292"/>
    </source>
</evidence>
<organism evidence="3 4">
    <name type="scientific">Erythroxylum novogranatense</name>
    <dbReference type="NCBI Taxonomy" id="1862640"/>
    <lineage>
        <taxon>Eukaryota</taxon>
        <taxon>Viridiplantae</taxon>
        <taxon>Streptophyta</taxon>
        <taxon>Embryophyta</taxon>
        <taxon>Tracheophyta</taxon>
        <taxon>Spermatophyta</taxon>
        <taxon>Magnoliopsida</taxon>
        <taxon>eudicotyledons</taxon>
        <taxon>Gunneridae</taxon>
        <taxon>Pentapetalae</taxon>
        <taxon>rosids</taxon>
        <taxon>fabids</taxon>
        <taxon>Malpighiales</taxon>
        <taxon>Erythroxylaceae</taxon>
        <taxon>Erythroxylum</taxon>
    </lineage>
</organism>
<gene>
    <name evidence="3" type="ORF">K2173_010746</name>
</gene>
<dbReference type="InterPro" id="IPR020533">
    <property type="entry name" value="Developmental_reg_ULTRAPETALA"/>
</dbReference>
<reference evidence="3 4" key="1">
    <citation type="submission" date="2021-09" db="EMBL/GenBank/DDBJ databases">
        <title>Genomic insights and catalytic innovation underlie evolution of tropane alkaloids biosynthesis.</title>
        <authorList>
            <person name="Wang Y.-J."/>
            <person name="Tian T."/>
            <person name="Huang J.-P."/>
            <person name="Huang S.-X."/>
        </authorList>
    </citation>
    <scope>NUCLEOTIDE SEQUENCE [LARGE SCALE GENOMIC DNA]</scope>
    <source>
        <strain evidence="3">KIB-2018</strain>
        <tissue evidence="3">Leaf</tissue>
    </source>
</reference>
<dbReference type="PANTHER" id="PTHR34053">
    <property type="entry name" value="PROTEIN ULTRAPETALA 1"/>
    <property type="match status" value="1"/>
</dbReference>
<evidence type="ECO:0000313" key="4">
    <source>
        <dbReference type="Proteomes" id="UP001159364"/>
    </source>
</evidence>
<dbReference type="Pfam" id="PF23293">
    <property type="entry name" value="zf_ULT1"/>
    <property type="match status" value="1"/>
</dbReference>
<evidence type="ECO:0000259" key="2">
    <source>
        <dbReference type="Pfam" id="PF23293"/>
    </source>
</evidence>
<dbReference type="InterPro" id="IPR057011">
    <property type="entry name" value="ULT1/2_SAND"/>
</dbReference>
<accession>A0AAV8SRJ3</accession>